<feature type="repeat" description="ANK" evidence="3">
    <location>
        <begin position="51"/>
        <end position="83"/>
    </location>
</feature>
<dbReference type="SUPFAM" id="SSF48403">
    <property type="entry name" value="Ankyrin repeat"/>
    <property type="match status" value="1"/>
</dbReference>
<dbReference type="PANTHER" id="PTHR24173">
    <property type="entry name" value="ANKYRIN REPEAT CONTAINING"/>
    <property type="match status" value="1"/>
</dbReference>
<sequence>MLDQLSDNYASNMVKADGLPLLCLVASTRQFDSVERLLSNEDLDVDARDIRGRSALLHAVEVGDRRIEECLLDNGADIDLADKCGKTALIMAAARWENEGCAEVRLFSHFHRELATR</sequence>
<dbReference type="InterPro" id="IPR002110">
    <property type="entry name" value="Ankyrin_rpt"/>
</dbReference>
<keyword evidence="5" id="KW-1185">Reference proteome</keyword>
<dbReference type="SMART" id="SM00248">
    <property type="entry name" value="ANK"/>
    <property type="match status" value="2"/>
</dbReference>
<keyword evidence="2 3" id="KW-0040">ANK repeat</keyword>
<dbReference type="EMBL" id="JBJJXI010000074">
    <property type="protein sequence ID" value="KAL3396007.1"/>
    <property type="molecule type" value="Genomic_DNA"/>
</dbReference>
<evidence type="ECO:0008006" key="6">
    <source>
        <dbReference type="Google" id="ProtNLM"/>
    </source>
</evidence>
<reference evidence="4 5" key="1">
    <citation type="journal article" date="2024" name="bioRxiv">
        <title>A reference genome for Trichogramma kaykai: A tiny desert-dwelling parasitoid wasp with competing sex-ratio distorters.</title>
        <authorList>
            <person name="Culotta J."/>
            <person name="Lindsey A.R."/>
        </authorList>
    </citation>
    <scope>NUCLEOTIDE SEQUENCE [LARGE SCALE GENOMIC DNA]</scope>
    <source>
        <strain evidence="4 5">KSX58</strain>
    </source>
</reference>
<dbReference type="AlphaFoldDB" id="A0ABD2WSM4"/>
<organism evidence="4 5">
    <name type="scientific">Trichogramma kaykai</name>
    <dbReference type="NCBI Taxonomy" id="54128"/>
    <lineage>
        <taxon>Eukaryota</taxon>
        <taxon>Metazoa</taxon>
        <taxon>Ecdysozoa</taxon>
        <taxon>Arthropoda</taxon>
        <taxon>Hexapoda</taxon>
        <taxon>Insecta</taxon>
        <taxon>Pterygota</taxon>
        <taxon>Neoptera</taxon>
        <taxon>Endopterygota</taxon>
        <taxon>Hymenoptera</taxon>
        <taxon>Apocrita</taxon>
        <taxon>Proctotrupomorpha</taxon>
        <taxon>Chalcidoidea</taxon>
        <taxon>Trichogrammatidae</taxon>
        <taxon>Trichogramma</taxon>
    </lineage>
</organism>
<evidence type="ECO:0000313" key="5">
    <source>
        <dbReference type="Proteomes" id="UP001627154"/>
    </source>
</evidence>
<dbReference type="PROSITE" id="PS50088">
    <property type="entry name" value="ANK_REPEAT"/>
    <property type="match status" value="1"/>
</dbReference>
<dbReference type="Proteomes" id="UP001627154">
    <property type="component" value="Unassembled WGS sequence"/>
</dbReference>
<dbReference type="Gene3D" id="1.25.40.20">
    <property type="entry name" value="Ankyrin repeat-containing domain"/>
    <property type="match status" value="1"/>
</dbReference>
<accession>A0ABD2WSM4</accession>
<evidence type="ECO:0000256" key="2">
    <source>
        <dbReference type="ARBA" id="ARBA00023043"/>
    </source>
</evidence>
<name>A0ABD2WSM4_9HYME</name>
<dbReference type="PANTHER" id="PTHR24173:SF74">
    <property type="entry name" value="ANKYRIN REPEAT DOMAIN-CONTAINING PROTEIN 16"/>
    <property type="match status" value="1"/>
</dbReference>
<dbReference type="PROSITE" id="PS50297">
    <property type="entry name" value="ANK_REP_REGION"/>
    <property type="match status" value="1"/>
</dbReference>
<dbReference type="Pfam" id="PF12796">
    <property type="entry name" value="Ank_2"/>
    <property type="match status" value="1"/>
</dbReference>
<evidence type="ECO:0000313" key="4">
    <source>
        <dbReference type="EMBL" id="KAL3396007.1"/>
    </source>
</evidence>
<dbReference type="InterPro" id="IPR036770">
    <property type="entry name" value="Ankyrin_rpt-contain_sf"/>
</dbReference>
<protein>
    <recommendedName>
        <fullName evidence="6">ANK_REP_REGION domain-containing protein</fullName>
    </recommendedName>
</protein>
<proteinExistence type="predicted"/>
<evidence type="ECO:0000256" key="1">
    <source>
        <dbReference type="ARBA" id="ARBA00022737"/>
    </source>
</evidence>
<evidence type="ECO:0000256" key="3">
    <source>
        <dbReference type="PROSITE-ProRule" id="PRU00023"/>
    </source>
</evidence>
<keyword evidence="1" id="KW-0677">Repeat</keyword>
<comment type="caution">
    <text evidence="4">The sequence shown here is derived from an EMBL/GenBank/DDBJ whole genome shotgun (WGS) entry which is preliminary data.</text>
</comment>
<gene>
    <name evidence="4" type="ORF">TKK_009881</name>
</gene>